<keyword evidence="4" id="KW-0808">Transferase</keyword>
<dbReference type="EMBL" id="CANHGI010000002">
    <property type="protein sequence ID" value="CAI5441976.1"/>
    <property type="molecule type" value="Genomic_DNA"/>
</dbReference>
<accession>A0A9P1IBM5</accession>
<evidence type="ECO:0000256" key="4">
    <source>
        <dbReference type="ARBA" id="ARBA00022679"/>
    </source>
</evidence>
<comment type="caution">
    <text evidence="6">The sequence shown here is derived from an EMBL/GenBank/DDBJ whole genome shotgun (WGS) entry which is preliminary data.</text>
</comment>
<dbReference type="SUPFAM" id="SSF53335">
    <property type="entry name" value="S-adenosyl-L-methionine-dependent methyltransferases"/>
    <property type="match status" value="1"/>
</dbReference>
<evidence type="ECO:0000313" key="7">
    <source>
        <dbReference type="Proteomes" id="UP001152747"/>
    </source>
</evidence>
<evidence type="ECO:0000256" key="2">
    <source>
        <dbReference type="ARBA" id="ARBA00012003"/>
    </source>
</evidence>
<keyword evidence="3" id="KW-0489">Methyltransferase</keyword>
<dbReference type="PANTHER" id="PTHR12303">
    <property type="entry name" value="CARNOSINE N-METHYLTRANSFERASE"/>
    <property type="match status" value="1"/>
</dbReference>
<comment type="similarity">
    <text evidence="1">Belongs to the carnosine N-methyltransferase family.</text>
</comment>
<keyword evidence="7" id="KW-1185">Reference proteome</keyword>
<dbReference type="AlphaFoldDB" id="A0A9P1IBM5"/>
<dbReference type="GO" id="GO:0005634">
    <property type="term" value="C:nucleus"/>
    <property type="evidence" value="ECO:0007669"/>
    <property type="project" value="TreeGrafter"/>
</dbReference>
<reference evidence="6" key="1">
    <citation type="submission" date="2022-11" db="EMBL/GenBank/DDBJ databases">
        <authorList>
            <person name="Kikuchi T."/>
        </authorList>
    </citation>
    <scope>NUCLEOTIDE SEQUENCE</scope>
    <source>
        <strain evidence="6">PS1010</strain>
    </source>
</reference>
<sequence>MDEEEVKATEKVVNAFFYYQKYGKDKILEMINQMRKIPNEHQIKIGESYKQHIRNVTQRMEHNYGVLKTIINYGAGMFGEEAMKALRIHQLRRPTPEYMSKVLSTIRQICREWSTDGNPEREATFTPIIEELNTIYEPENRHNIRILVPGCGLGRMAYDLINEGYTVQGNEFSMFMLMTSCFILNACKEENQFTLYPFIFDKSNSWSYEDQLRPIQFPDKCPNTVGDSTTRKNAFSMCAGDFMEVTANSSFDVIVTAWFIDTAHNVLEYIEQIYKCLEPNGIWINCGPLTYHFEDDKEENSIELPYTEIIRLVKETGFVVLNEKQIDSRYTVNRKSMLQNLFSCAYFSCRKPA</sequence>
<dbReference type="InterPro" id="IPR012901">
    <property type="entry name" value="CARME"/>
</dbReference>
<dbReference type="Pfam" id="PF07942">
    <property type="entry name" value="CARME"/>
    <property type="match status" value="1"/>
</dbReference>
<dbReference type="GO" id="GO:0005829">
    <property type="term" value="C:cytosol"/>
    <property type="evidence" value="ECO:0007669"/>
    <property type="project" value="TreeGrafter"/>
</dbReference>
<dbReference type="GO" id="GO:0032259">
    <property type="term" value="P:methylation"/>
    <property type="evidence" value="ECO:0007669"/>
    <property type="project" value="UniProtKB-KW"/>
</dbReference>
<keyword evidence="5" id="KW-0949">S-adenosyl-L-methionine</keyword>
<dbReference type="GO" id="GO:0030735">
    <property type="term" value="F:carnosine N-methyltransferase activity"/>
    <property type="evidence" value="ECO:0007669"/>
    <property type="project" value="UniProtKB-EC"/>
</dbReference>
<evidence type="ECO:0000313" key="6">
    <source>
        <dbReference type="EMBL" id="CAI5441976.1"/>
    </source>
</evidence>
<gene>
    <name evidence="6" type="ORF">CAMP_LOCUS4613</name>
</gene>
<dbReference type="SMART" id="SM01296">
    <property type="entry name" value="N2227"/>
    <property type="match status" value="1"/>
</dbReference>
<dbReference type="OrthoDB" id="978at2759"/>
<evidence type="ECO:0000256" key="3">
    <source>
        <dbReference type="ARBA" id="ARBA00022603"/>
    </source>
</evidence>
<name>A0A9P1IBM5_9PELO</name>
<evidence type="ECO:0000256" key="1">
    <source>
        <dbReference type="ARBA" id="ARBA00010086"/>
    </source>
</evidence>
<dbReference type="Gene3D" id="3.40.50.150">
    <property type="entry name" value="Vaccinia Virus protein VP39"/>
    <property type="match status" value="1"/>
</dbReference>
<dbReference type="PANTHER" id="PTHR12303:SF6">
    <property type="entry name" value="CARNOSINE N-METHYLTRANSFERASE"/>
    <property type="match status" value="1"/>
</dbReference>
<organism evidence="6 7">
    <name type="scientific">Caenorhabditis angaria</name>
    <dbReference type="NCBI Taxonomy" id="860376"/>
    <lineage>
        <taxon>Eukaryota</taxon>
        <taxon>Metazoa</taxon>
        <taxon>Ecdysozoa</taxon>
        <taxon>Nematoda</taxon>
        <taxon>Chromadorea</taxon>
        <taxon>Rhabditida</taxon>
        <taxon>Rhabditina</taxon>
        <taxon>Rhabditomorpha</taxon>
        <taxon>Rhabditoidea</taxon>
        <taxon>Rhabditidae</taxon>
        <taxon>Peloderinae</taxon>
        <taxon>Caenorhabditis</taxon>
    </lineage>
</organism>
<dbReference type="GO" id="GO:0035498">
    <property type="term" value="P:carnosine metabolic process"/>
    <property type="evidence" value="ECO:0007669"/>
    <property type="project" value="TreeGrafter"/>
</dbReference>
<dbReference type="Proteomes" id="UP001152747">
    <property type="component" value="Unassembled WGS sequence"/>
</dbReference>
<dbReference type="InterPro" id="IPR029063">
    <property type="entry name" value="SAM-dependent_MTases_sf"/>
</dbReference>
<evidence type="ECO:0000256" key="5">
    <source>
        <dbReference type="ARBA" id="ARBA00022691"/>
    </source>
</evidence>
<dbReference type="EC" id="2.1.1.22" evidence="2"/>
<protein>
    <recommendedName>
        <fullName evidence="2">carnosine N-methyltransferase</fullName>
        <ecNumber evidence="2">2.1.1.22</ecNumber>
    </recommendedName>
</protein>
<proteinExistence type="inferred from homology"/>